<feature type="region of interest" description="Disordered" evidence="1">
    <location>
        <begin position="292"/>
        <end position="338"/>
    </location>
</feature>
<dbReference type="PANTHER" id="PTHR33157">
    <property type="entry name" value="AUTONOMOUS TRANSPOSABLE ELEMENT EN-1 MOSAIC PROTEIN-RELATED"/>
    <property type="match status" value="1"/>
</dbReference>
<feature type="compositionally biased region" description="Polar residues" evidence="1">
    <location>
        <begin position="292"/>
        <end position="323"/>
    </location>
</feature>
<accession>A0A0E0LCH8</accession>
<dbReference type="AlphaFoldDB" id="A0A0E0LCH8"/>
<protein>
    <submittedName>
        <fullName evidence="2">Uncharacterized protein</fullName>
    </submittedName>
</protein>
<reference evidence="2" key="2">
    <citation type="submission" date="2018-05" db="EMBL/GenBank/DDBJ databases">
        <title>OpunRS2 (Oryza punctata Reference Sequence Version 2).</title>
        <authorList>
            <person name="Zhang J."/>
            <person name="Kudrna D."/>
            <person name="Lee S."/>
            <person name="Talag J."/>
            <person name="Welchert J."/>
            <person name="Wing R.A."/>
        </authorList>
    </citation>
    <scope>NUCLEOTIDE SEQUENCE [LARGE SCALE GENOMIC DNA]</scope>
</reference>
<organism evidence="2">
    <name type="scientific">Oryza punctata</name>
    <name type="common">Red rice</name>
    <dbReference type="NCBI Taxonomy" id="4537"/>
    <lineage>
        <taxon>Eukaryota</taxon>
        <taxon>Viridiplantae</taxon>
        <taxon>Streptophyta</taxon>
        <taxon>Embryophyta</taxon>
        <taxon>Tracheophyta</taxon>
        <taxon>Spermatophyta</taxon>
        <taxon>Magnoliopsida</taxon>
        <taxon>Liliopsida</taxon>
        <taxon>Poales</taxon>
        <taxon>Poaceae</taxon>
        <taxon>BOP clade</taxon>
        <taxon>Oryzoideae</taxon>
        <taxon>Oryzeae</taxon>
        <taxon>Oryzinae</taxon>
        <taxon>Oryza</taxon>
    </lineage>
</organism>
<evidence type="ECO:0000313" key="2">
    <source>
        <dbReference type="EnsemblPlants" id="OPUNC06G16340.2"/>
    </source>
</evidence>
<dbReference type="InterPro" id="IPR039266">
    <property type="entry name" value="EN-1/SPM"/>
</dbReference>
<dbReference type="Gramene" id="OPUNC06G16340.2">
    <property type="protein sequence ID" value="OPUNC06G16340.2"/>
    <property type="gene ID" value="OPUNC06G16340"/>
</dbReference>
<reference evidence="2" key="1">
    <citation type="submission" date="2015-04" db="UniProtKB">
        <authorList>
            <consortium name="EnsemblPlants"/>
        </authorList>
    </citation>
    <scope>IDENTIFICATION</scope>
</reference>
<evidence type="ECO:0000313" key="3">
    <source>
        <dbReference type="Proteomes" id="UP000026962"/>
    </source>
</evidence>
<name>A0A0E0LCH8_ORYPU</name>
<feature type="region of interest" description="Disordered" evidence="1">
    <location>
        <begin position="350"/>
        <end position="388"/>
    </location>
</feature>
<feature type="compositionally biased region" description="Acidic residues" evidence="1">
    <location>
        <begin position="374"/>
        <end position="386"/>
    </location>
</feature>
<feature type="compositionally biased region" description="Polar residues" evidence="1">
    <location>
        <begin position="351"/>
        <end position="360"/>
    </location>
</feature>
<dbReference type="EnsemblPlants" id="OPUNC06G16340.2">
    <property type="protein sequence ID" value="OPUNC06G16340.2"/>
    <property type="gene ID" value="OPUNC06G16340"/>
</dbReference>
<feature type="compositionally biased region" description="Basic and acidic residues" evidence="1">
    <location>
        <begin position="362"/>
        <end position="373"/>
    </location>
</feature>
<dbReference type="PANTHER" id="PTHR33157:SF14">
    <property type="entry name" value="AUTONOMOUS TRANSPOSABLE ELEMENT EN-1 MOSAIC PROTEIN"/>
    <property type="match status" value="1"/>
</dbReference>
<dbReference type="GO" id="GO:0032196">
    <property type="term" value="P:transposition"/>
    <property type="evidence" value="ECO:0007669"/>
    <property type="project" value="InterPro"/>
</dbReference>
<sequence>MGWGLKSSAAMRPPSARNRKALESYANRPRARDIVEEIRASRRRRGVPEQLPNEGEEEQDNGSAGVTQTRTSRGANTIPPAPTTHAAKTVIIPSGDRNWKELPFNPKGRVPNTILGALLKHHYPQIVRDRSLKQPSDVPAKKWRHWCMKGPQDDTCAHKVRSDFMDKYRDGMEAAHGPNVMWVRAPLDAQVMYECTGRKAHGKFAMADGAIDSSEVQLSTNAHPSHTYTVRPSQIEVEIRQELANFKRQRQEDCQSIRNALSEFNNQIMEYMMNGSASTPPPQINLVALFPSHSSPTTQENSSRNLFNQTDGSNNGNCSQQDAGLNNNGQGGMGNNSENVVLQRMDGSTFAAPTTNQGNSKRGRDGDFVHSEDDYADDGNYDDADGTPDPFFSLFAI</sequence>
<proteinExistence type="predicted"/>
<evidence type="ECO:0000256" key="1">
    <source>
        <dbReference type="SAM" id="MobiDB-lite"/>
    </source>
</evidence>
<dbReference type="HOGENOM" id="CLU_695193_0_0_1"/>
<dbReference type="Proteomes" id="UP000026962">
    <property type="component" value="Chromosome 6"/>
</dbReference>
<feature type="region of interest" description="Disordered" evidence="1">
    <location>
        <begin position="1"/>
        <end position="84"/>
    </location>
</feature>
<feature type="compositionally biased region" description="Polar residues" evidence="1">
    <location>
        <begin position="61"/>
        <end position="75"/>
    </location>
</feature>
<keyword evidence="3" id="KW-1185">Reference proteome</keyword>
<feature type="compositionally biased region" description="Basic and acidic residues" evidence="1">
    <location>
        <begin position="30"/>
        <end position="40"/>
    </location>
</feature>